<name>A0A011UHS7_BRUAN</name>
<evidence type="ECO:0000313" key="6">
    <source>
        <dbReference type="Proteomes" id="UP000441102"/>
    </source>
</evidence>
<keyword evidence="2" id="KW-0732">Signal</keyword>
<proteinExistence type="predicted"/>
<feature type="compositionally biased region" description="Basic and acidic residues" evidence="1">
    <location>
        <begin position="40"/>
        <end position="69"/>
    </location>
</feature>
<dbReference type="Proteomes" id="UP000642265">
    <property type="component" value="Unassembled WGS sequence"/>
</dbReference>
<protein>
    <submittedName>
        <fullName evidence="5">PepSY domain-containing protein</fullName>
    </submittedName>
</protein>
<dbReference type="EMBL" id="WBWS01000006">
    <property type="protein sequence ID" value="KAB2772187.1"/>
    <property type="molecule type" value="Genomic_DNA"/>
</dbReference>
<reference evidence="6 7" key="1">
    <citation type="submission" date="2019-09" db="EMBL/GenBank/DDBJ databases">
        <title>Taxonomic organization of the family Brucellaceae based on a phylogenomic approach.</title>
        <authorList>
            <person name="Leclercq S."/>
            <person name="Cloeckaert A."/>
            <person name="Zygmunt M.S."/>
        </authorList>
    </citation>
    <scope>NUCLEOTIDE SEQUENCE [LARGE SCALE GENOMIC DNA]</scope>
    <source>
        <strain evidence="4 6">CCUG 34461</strain>
        <strain evidence="3 7">LMG 3313</strain>
    </source>
</reference>
<dbReference type="Proteomes" id="UP000481876">
    <property type="component" value="Unassembled WGS sequence"/>
</dbReference>
<dbReference type="EMBL" id="WBWX01000013">
    <property type="protein sequence ID" value="KAB2791890.1"/>
    <property type="molecule type" value="Genomic_DNA"/>
</dbReference>
<evidence type="ECO:0000313" key="4">
    <source>
        <dbReference type="EMBL" id="KAB2791890.1"/>
    </source>
</evidence>
<evidence type="ECO:0000256" key="2">
    <source>
        <dbReference type="SAM" id="SignalP"/>
    </source>
</evidence>
<sequence length="110" mass="12436">MYKFSAMAAAMVIMSAFVSAVPAQAQSIEIGPNGIQVNPDSDRRVIPDRRSERDEISERRAARIARSEGMDEVESVSRRRGAYIVRGIDRRDNDMRVVIDRRTGEVLEVR</sequence>
<dbReference type="GeneID" id="61317250"/>
<feature type="signal peptide" evidence="2">
    <location>
        <begin position="1"/>
        <end position="25"/>
    </location>
</feature>
<dbReference type="RefSeq" id="WP_010661288.1">
    <property type="nucleotide sequence ID" value="NZ_CP044970.1"/>
</dbReference>
<dbReference type="EMBL" id="JACZKO010000011">
    <property type="protein sequence ID" value="MBE0559928.1"/>
    <property type="molecule type" value="Genomic_DNA"/>
</dbReference>
<gene>
    <name evidence="3" type="ORF">F9L04_07710</name>
    <name evidence="4" type="ORF">F9L06_22750</name>
    <name evidence="5" type="ORF">IH622_03720</name>
</gene>
<feature type="region of interest" description="Disordered" evidence="1">
    <location>
        <begin position="32"/>
        <end position="71"/>
    </location>
</feature>
<evidence type="ECO:0000313" key="3">
    <source>
        <dbReference type="EMBL" id="KAB2772187.1"/>
    </source>
</evidence>
<feature type="chain" id="PRO_5044363343" evidence="2">
    <location>
        <begin position="26"/>
        <end position="110"/>
    </location>
</feature>
<dbReference type="AlphaFoldDB" id="A0A011UHS7"/>
<dbReference type="Proteomes" id="UP000441102">
    <property type="component" value="Unassembled WGS sequence"/>
</dbReference>
<reference evidence="5" key="2">
    <citation type="submission" date="2020-09" db="EMBL/GenBank/DDBJ databases">
        <authorList>
            <person name="Dalcin Martins P."/>
        </authorList>
    </citation>
    <scope>NUCLEOTIDE SEQUENCE</scope>
    <source>
        <strain evidence="5">MAG47</strain>
    </source>
</reference>
<organism evidence="5 8">
    <name type="scientific">Brucella anthropi</name>
    <name type="common">Ochrobactrum anthropi</name>
    <dbReference type="NCBI Taxonomy" id="529"/>
    <lineage>
        <taxon>Bacteria</taxon>
        <taxon>Pseudomonadati</taxon>
        <taxon>Pseudomonadota</taxon>
        <taxon>Alphaproteobacteria</taxon>
        <taxon>Hyphomicrobiales</taxon>
        <taxon>Brucellaceae</taxon>
        <taxon>Brucella/Ochrobactrum group</taxon>
        <taxon>Brucella</taxon>
    </lineage>
</organism>
<comment type="caution">
    <text evidence="5">The sequence shown here is derived from an EMBL/GenBank/DDBJ whole genome shotgun (WGS) entry which is preliminary data.</text>
</comment>
<evidence type="ECO:0000313" key="7">
    <source>
        <dbReference type="Proteomes" id="UP000481876"/>
    </source>
</evidence>
<evidence type="ECO:0000313" key="8">
    <source>
        <dbReference type="Proteomes" id="UP000642265"/>
    </source>
</evidence>
<reference evidence="5" key="3">
    <citation type="submission" date="2020-10" db="EMBL/GenBank/DDBJ databases">
        <title>Enrichment of novel Verrucomicrobia, Bacteroidetes and Krumholzibacteria in an oxygen-limited, methane- and iron-fed bioreactor inoculated with Bothnian Sea sediments.</title>
        <authorList>
            <person name="Martins P.D."/>
            <person name="de Jong A."/>
            <person name="Lenstra W.K."/>
            <person name="van Helmond N.A.G.M."/>
            <person name="Slomp C.P."/>
            <person name="Jetten M.S.M."/>
            <person name="Welte C.U."/>
            <person name="Rasigraf O."/>
        </authorList>
    </citation>
    <scope>NUCLEOTIDE SEQUENCE</scope>
    <source>
        <strain evidence="5">MAG47</strain>
    </source>
</reference>
<accession>A0A011UHS7</accession>
<evidence type="ECO:0000256" key="1">
    <source>
        <dbReference type="SAM" id="MobiDB-lite"/>
    </source>
</evidence>
<evidence type="ECO:0000313" key="5">
    <source>
        <dbReference type="EMBL" id="MBE0559928.1"/>
    </source>
</evidence>